<dbReference type="KEGG" id="pcx:LPB68_17190"/>
<dbReference type="Proteomes" id="UP000077134">
    <property type="component" value="Unassembled WGS sequence"/>
</dbReference>
<keyword evidence="2" id="KW-1185">Reference proteome</keyword>
<dbReference type="AlphaFoldDB" id="A0A167APS0"/>
<proteinExistence type="predicted"/>
<protein>
    <recommendedName>
        <fullName evidence="3">GyrI-like small molecule binding domain-containing protein</fullName>
    </recommendedName>
</protein>
<evidence type="ECO:0000313" key="2">
    <source>
        <dbReference type="Proteomes" id="UP000077134"/>
    </source>
</evidence>
<evidence type="ECO:0008006" key="3">
    <source>
        <dbReference type="Google" id="ProtNLM"/>
    </source>
</evidence>
<evidence type="ECO:0000313" key="1">
    <source>
        <dbReference type="EMBL" id="OAB71288.1"/>
    </source>
</evidence>
<reference evidence="1 2" key="1">
    <citation type="submission" date="2016-02" db="EMBL/GenBank/DDBJ databases">
        <title>Paenibacillus sp. LPB0068, isolated from Crassostrea gigas.</title>
        <authorList>
            <person name="Shin S.-K."/>
            <person name="Yi H."/>
        </authorList>
    </citation>
    <scope>NUCLEOTIDE SEQUENCE [LARGE SCALE GENOMIC DNA]</scope>
    <source>
        <strain evidence="1 2">LPB0068</strain>
    </source>
</reference>
<sequence>MPPCKMMIFQGEPYNDDDFKDEIGEVWRHIEKFDPTIYGYHWAPEVAPRFQLAPMGYRGYIEARSVVGVN</sequence>
<accession>A0A167APS0</accession>
<comment type="caution">
    <text evidence="1">The sequence shown here is derived from an EMBL/GenBank/DDBJ whole genome shotgun (WGS) entry which is preliminary data.</text>
</comment>
<dbReference type="RefSeq" id="WP_068661202.1">
    <property type="nucleotide sequence ID" value="NZ_CP017770.1"/>
</dbReference>
<gene>
    <name evidence="1" type="ORF">PNBC_20060</name>
</gene>
<dbReference type="EMBL" id="LSFN01000041">
    <property type="protein sequence ID" value="OAB71288.1"/>
    <property type="molecule type" value="Genomic_DNA"/>
</dbReference>
<name>A0A167APS0_9BACL</name>
<organism evidence="1 2">
    <name type="scientific">Paenibacillus crassostreae</name>
    <dbReference type="NCBI Taxonomy" id="1763538"/>
    <lineage>
        <taxon>Bacteria</taxon>
        <taxon>Bacillati</taxon>
        <taxon>Bacillota</taxon>
        <taxon>Bacilli</taxon>
        <taxon>Bacillales</taxon>
        <taxon>Paenibacillaceae</taxon>
        <taxon>Paenibacillus</taxon>
    </lineage>
</organism>
<dbReference type="STRING" id="1763538.LPB68_17190"/>